<dbReference type="EMBL" id="QTSX02003942">
    <property type="protein sequence ID" value="KAJ9067624.1"/>
    <property type="molecule type" value="Genomic_DNA"/>
</dbReference>
<gene>
    <name evidence="1" type="ORF">DSO57_1037272</name>
</gene>
<proteinExistence type="predicted"/>
<accession>A0ACC2SZ07</accession>
<reference evidence="1" key="1">
    <citation type="submission" date="2022-04" db="EMBL/GenBank/DDBJ databases">
        <title>Genome of the entomopathogenic fungus Entomophthora muscae.</title>
        <authorList>
            <person name="Elya C."/>
            <person name="Lovett B.R."/>
            <person name="Lee E."/>
            <person name="Macias A.M."/>
            <person name="Hajek A.E."/>
            <person name="De Bivort B.L."/>
            <person name="Kasson M.T."/>
            <person name="De Fine Licht H.H."/>
            <person name="Stajich J.E."/>
        </authorList>
    </citation>
    <scope>NUCLEOTIDE SEQUENCE</scope>
    <source>
        <strain evidence="1">Berkeley</strain>
    </source>
</reference>
<evidence type="ECO:0000313" key="1">
    <source>
        <dbReference type="EMBL" id="KAJ9067624.1"/>
    </source>
</evidence>
<sequence length="233" mass="26215">MSLSPHIYPPTLRHFDTWLSLKEPLHLNSNHSRFPGTAVLEDITLNDPFAAIHDGERLSAAIGCQNGQIRIHRAKYVFKAPMRSSEVVFCSTSSCTVTSSFPSPFDTRFYQTPPELQPKILDILNTSTSITPSASFPGNIKTSFNGPDKGFQIFYPLYFEIKGDYNQGQYAGKRQQRTIDFTLAVPSITSNGTINGFFKYQTICTPLLNKDILQDAKTNTQLFNFVYMSFCNN</sequence>
<organism evidence="1 2">
    <name type="scientific">Entomophthora muscae</name>
    <dbReference type="NCBI Taxonomy" id="34485"/>
    <lineage>
        <taxon>Eukaryota</taxon>
        <taxon>Fungi</taxon>
        <taxon>Fungi incertae sedis</taxon>
        <taxon>Zoopagomycota</taxon>
        <taxon>Entomophthoromycotina</taxon>
        <taxon>Entomophthoromycetes</taxon>
        <taxon>Entomophthorales</taxon>
        <taxon>Entomophthoraceae</taxon>
        <taxon>Entomophthora</taxon>
    </lineage>
</organism>
<dbReference type="Proteomes" id="UP001165960">
    <property type="component" value="Unassembled WGS sequence"/>
</dbReference>
<keyword evidence="2" id="KW-1185">Reference proteome</keyword>
<protein>
    <submittedName>
        <fullName evidence="1">Uncharacterized protein</fullName>
    </submittedName>
</protein>
<evidence type="ECO:0000313" key="2">
    <source>
        <dbReference type="Proteomes" id="UP001165960"/>
    </source>
</evidence>
<comment type="caution">
    <text evidence="1">The sequence shown here is derived from an EMBL/GenBank/DDBJ whole genome shotgun (WGS) entry which is preliminary data.</text>
</comment>
<name>A0ACC2SZ07_9FUNG</name>